<dbReference type="PANTHER" id="PTHR11570">
    <property type="entry name" value="S-ADENOSYLMETHIONINE DECARBOXYLASE"/>
    <property type="match status" value="1"/>
</dbReference>
<dbReference type="GO" id="GO:0006597">
    <property type="term" value="P:spermine biosynthetic process"/>
    <property type="evidence" value="ECO:0007669"/>
    <property type="project" value="TreeGrafter"/>
</dbReference>
<dbReference type="AlphaFoldDB" id="A0A8A4TT08"/>
<dbReference type="GO" id="GO:0008295">
    <property type="term" value="P:spermidine biosynthetic process"/>
    <property type="evidence" value="ECO:0007669"/>
    <property type="project" value="InterPro"/>
</dbReference>
<dbReference type="InterPro" id="IPR048283">
    <property type="entry name" value="AdoMetDC-like"/>
</dbReference>
<dbReference type="KEGG" id="scor:J3U87_09360"/>
<protein>
    <recommendedName>
        <fullName evidence="3">Adenosylmethionine decarboxylase</fullName>
    </recommendedName>
</protein>
<evidence type="ECO:0000313" key="1">
    <source>
        <dbReference type="EMBL" id="QTD52670.1"/>
    </source>
</evidence>
<dbReference type="GO" id="GO:0004014">
    <property type="term" value="F:adenosylmethionine decarboxylase activity"/>
    <property type="evidence" value="ECO:0007669"/>
    <property type="project" value="InterPro"/>
</dbReference>
<dbReference type="InterPro" id="IPR016067">
    <property type="entry name" value="S-AdoMet_deCO2ase_core"/>
</dbReference>
<dbReference type="Proteomes" id="UP000663929">
    <property type="component" value="Chromosome"/>
</dbReference>
<dbReference type="RefSeq" id="WP_237382774.1">
    <property type="nucleotide sequence ID" value="NZ_CP071793.1"/>
</dbReference>
<gene>
    <name evidence="1" type="ORF">J3U87_09360</name>
</gene>
<dbReference type="EMBL" id="CP071793">
    <property type="protein sequence ID" value="QTD52670.1"/>
    <property type="molecule type" value="Genomic_DNA"/>
</dbReference>
<sequence>MFFEGSEKKVEIFLKPDTAALRRHPDIDWNLVVAKANATVLSTLSNAHCDAYLLSESSLFVYDHRVIMITCGTTSLVSAVEEMLRTFQSEDIAFITYERKNELAPEDQPSDFIEDADRLRQYVPGEYCRFGKENGHFVTVFYYGPDCQPVPGDMTLEILMHDIDESATRLFSQPDVPKSELYGASGIDRIFEGFQVDDFIFDPMGYSLNAIRDKEYYTFHITPQRECSYASFETNHLFSGDMEAAFERVLSIFNPKTFTTVFFEHEGVGFPCPAGYRLNQEKTNVICGFNVRFANYGKA</sequence>
<dbReference type="GO" id="GO:0005829">
    <property type="term" value="C:cytosol"/>
    <property type="evidence" value="ECO:0007669"/>
    <property type="project" value="TreeGrafter"/>
</dbReference>
<organism evidence="1 2">
    <name type="scientific">Sulfidibacter corallicola</name>
    <dbReference type="NCBI Taxonomy" id="2818388"/>
    <lineage>
        <taxon>Bacteria</taxon>
        <taxon>Pseudomonadati</taxon>
        <taxon>Acidobacteriota</taxon>
        <taxon>Holophagae</taxon>
        <taxon>Acanthopleuribacterales</taxon>
        <taxon>Acanthopleuribacteraceae</taxon>
        <taxon>Sulfidibacter</taxon>
    </lineage>
</organism>
<dbReference type="Gene3D" id="3.60.90.10">
    <property type="entry name" value="S-adenosylmethionine decarboxylase"/>
    <property type="match status" value="1"/>
</dbReference>
<evidence type="ECO:0000313" key="2">
    <source>
        <dbReference type="Proteomes" id="UP000663929"/>
    </source>
</evidence>
<dbReference type="Pfam" id="PF01536">
    <property type="entry name" value="SAM_decarbox"/>
    <property type="match status" value="1"/>
</dbReference>
<evidence type="ECO:0008006" key="3">
    <source>
        <dbReference type="Google" id="ProtNLM"/>
    </source>
</evidence>
<dbReference type="PROSITE" id="PS01336">
    <property type="entry name" value="ADOMETDC"/>
    <property type="match status" value="1"/>
</dbReference>
<dbReference type="SUPFAM" id="SSF56276">
    <property type="entry name" value="S-adenosylmethionine decarboxylase"/>
    <property type="match status" value="1"/>
</dbReference>
<keyword evidence="2" id="KW-1185">Reference proteome</keyword>
<reference evidence="1" key="1">
    <citation type="submission" date="2021-03" db="EMBL/GenBank/DDBJ databases">
        <title>Acanthopleuribacteraceae sp. M133.</title>
        <authorList>
            <person name="Wang G."/>
        </authorList>
    </citation>
    <scope>NUCLEOTIDE SEQUENCE</scope>
    <source>
        <strain evidence="1">M133</strain>
    </source>
</reference>
<proteinExistence type="predicted"/>
<dbReference type="PANTHER" id="PTHR11570:SF0">
    <property type="entry name" value="S-ADENOSYLMETHIONINE DECARBOXYLASE PROENZYME"/>
    <property type="match status" value="1"/>
</dbReference>
<accession>A0A8A4TT08</accession>
<name>A0A8A4TT08_SULCO</name>
<dbReference type="InterPro" id="IPR018166">
    <property type="entry name" value="S-AdoMet_deCO2ase_CS"/>
</dbReference>